<sequence>MITIMFVERPENKGKMIVDFQLVNVNYYYAPNGVIRIARFETSFHPYNDRGYYGDIYMKRFIRKWKNMTLGNMQRKREISMVRYILGKKYFHDIINLIVDFI</sequence>
<organism evidence="1">
    <name type="scientific">viral metagenome</name>
    <dbReference type="NCBI Taxonomy" id="1070528"/>
    <lineage>
        <taxon>unclassified sequences</taxon>
        <taxon>metagenomes</taxon>
        <taxon>organismal metagenomes</taxon>
    </lineage>
</organism>
<evidence type="ECO:0000313" key="1">
    <source>
        <dbReference type="EMBL" id="QHT16197.1"/>
    </source>
</evidence>
<dbReference type="AlphaFoldDB" id="A0A6C0DI22"/>
<dbReference type="EMBL" id="MN739617">
    <property type="protein sequence ID" value="QHT16197.1"/>
    <property type="molecule type" value="Genomic_DNA"/>
</dbReference>
<accession>A0A6C0DI22</accession>
<reference evidence="1" key="1">
    <citation type="journal article" date="2020" name="Nature">
        <title>Giant virus diversity and host interactions through global metagenomics.</title>
        <authorList>
            <person name="Schulz F."/>
            <person name="Roux S."/>
            <person name="Paez-Espino D."/>
            <person name="Jungbluth S."/>
            <person name="Walsh D.A."/>
            <person name="Denef V.J."/>
            <person name="McMahon K.D."/>
            <person name="Konstantinidis K.T."/>
            <person name="Eloe-Fadrosh E.A."/>
            <person name="Kyrpides N.C."/>
            <person name="Woyke T."/>
        </authorList>
    </citation>
    <scope>NUCLEOTIDE SEQUENCE</scope>
    <source>
        <strain evidence="1">GVMAG-M-3300023174-182</strain>
    </source>
</reference>
<protein>
    <submittedName>
        <fullName evidence="1">Uncharacterized protein</fullName>
    </submittedName>
</protein>
<name>A0A6C0DI22_9ZZZZ</name>
<proteinExistence type="predicted"/>